<protein>
    <submittedName>
        <fullName evidence="2">Uncharacterized protein</fullName>
    </submittedName>
</protein>
<dbReference type="PRINTS" id="PR01217">
    <property type="entry name" value="PRICHEXTENSN"/>
</dbReference>
<sequence>MGVGAAMAFRRLFQFITGANVGMEMTAPVLVKIPEDTRIDAGDGCVCAGYGGWMLSVTSRLHAHLLTKELGRSLEAVEQAQRGVVRVRGGCSLLGSSAADPPSHPRADPFPLPHRPRLSPLTHTFSDSPSSHTHSPTPPSSPPPPTCPQSPTPPTPLPSPNLKPVLRPAAPPPSSCRILPPTPQGTFPTPQGTAPPCCPTPPQVTAPTPRKQHHPREQHHPAARRPPGNSTNPPGNITTPPGNNSTTPQGTAPPPQGTAPPSSLPHLWGAIS</sequence>
<organism evidence="2 3">
    <name type="scientific">Dissostichus mawsoni</name>
    <name type="common">Antarctic cod</name>
    <dbReference type="NCBI Taxonomy" id="36200"/>
    <lineage>
        <taxon>Eukaryota</taxon>
        <taxon>Metazoa</taxon>
        <taxon>Chordata</taxon>
        <taxon>Craniata</taxon>
        <taxon>Vertebrata</taxon>
        <taxon>Euteleostomi</taxon>
        <taxon>Actinopterygii</taxon>
        <taxon>Neopterygii</taxon>
        <taxon>Teleostei</taxon>
        <taxon>Neoteleostei</taxon>
        <taxon>Acanthomorphata</taxon>
        <taxon>Eupercaria</taxon>
        <taxon>Perciformes</taxon>
        <taxon>Notothenioidei</taxon>
        <taxon>Nototheniidae</taxon>
        <taxon>Dissostichus</taxon>
    </lineage>
</organism>
<keyword evidence="3" id="KW-1185">Reference proteome</keyword>
<name>A0A7J5YU13_DISMA</name>
<dbReference type="SUPFAM" id="SSF55136">
    <property type="entry name" value="Probable bacterial effector-binding domain"/>
    <property type="match status" value="1"/>
</dbReference>
<feature type="compositionally biased region" description="Basic residues" evidence="1">
    <location>
        <begin position="210"/>
        <end position="223"/>
    </location>
</feature>
<feature type="compositionally biased region" description="Pro residues" evidence="1">
    <location>
        <begin position="136"/>
        <end position="161"/>
    </location>
</feature>
<comment type="caution">
    <text evidence="2">The sequence shown here is derived from an EMBL/GenBank/DDBJ whole genome shotgun (WGS) entry which is preliminary data.</text>
</comment>
<evidence type="ECO:0000256" key="1">
    <source>
        <dbReference type="SAM" id="MobiDB-lite"/>
    </source>
</evidence>
<feature type="region of interest" description="Disordered" evidence="1">
    <location>
        <begin position="95"/>
        <end position="272"/>
    </location>
</feature>
<dbReference type="OrthoDB" id="6424451at2759"/>
<gene>
    <name evidence="2" type="ORF">F7725_006295</name>
</gene>
<dbReference type="Proteomes" id="UP000518266">
    <property type="component" value="Unassembled WGS sequence"/>
</dbReference>
<feature type="compositionally biased region" description="Low complexity" evidence="1">
    <location>
        <begin position="122"/>
        <end position="135"/>
    </location>
</feature>
<accession>A0A7J5YU13</accession>
<feature type="compositionally biased region" description="Pro residues" evidence="1">
    <location>
        <begin position="102"/>
        <end position="113"/>
    </location>
</feature>
<dbReference type="InterPro" id="IPR011256">
    <property type="entry name" value="Reg_factor_effector_dom_sf"/>
</dbReference>
<dbReference type="EMBL" id="JAAKFY010000009">
    <property type="protein sequence ID" value="KAF3852940.1"/>
    <property type="molecule type" value="Genomic_DNA"/>
</dbReference>
<feature type="compositionally biased region" description="Low complexity" evidence="1">
    <location>
        <begin position="184"/>
        <end position="195"/>
    </location>
</feature>
<dbReference type="AlphaFoldDB" id="A0A7J5YU13"/>
<evidence type="ECO:0000313" key="3">
    <source>
        <dbReference type="Proteomes" id="UP000518266"/>
    </source>
</evidence>
<reference evidence="2 3" key="1">
    <citation type="submission" date="2020-03" db="EMBL/GenBank/DDBJ databases">
        <title>Dissostichus mawsoni Genome sequencing and assembly.</title>
        <authorList>
            <person name="Park H."/>
        </authorList>
    </citation>
    <scope>NUCLEOTIDE SEQUENCE [LARGE SCALE GENOMIC DNA]</scope>
    <source>
        <strain evidence="2">DM0001</strain>
        <tissue evidence="2">Muscle</tissue>
    </source>
</reference>
<feature type="compositionally biased region" description="Low complexity" evidence="1">
    <location>
        <begin position="226"/>
        <end position="250"/>
    </location>
</feature>
<proteinExistence type="predicted"/>
<evidence type="ECO:0000313" key="2">
    <source>
        <dbReference type="EMBL" id="KAF3852940.1"/>
    </source>
</evidence>